<accession>A0ABN8QWD6</accession>
<dbReference type="EMBL" id="CALNXK010000159">
    <property type="protein sequence ID" value="CAH3170861.1"/>
    <property type="molecule type" value="Genomic_DNA"/>
</dbReference>
<dbReference type="PANTHER" id="PTHR46704:SF1">
    <property type="entry name" value="TELOMERE LENGTH REGULATION PROTEIN TEL2 HOMOLOG"/>
    <property type="match status" value="1"/>
</dbReference>
<protein>
    <recommendedName>
        <fullName evidence="4">Tesmin/TSO1-like CXC domain-containing protein</fullName>
    </recommendedName>
</protein>
<dbReference type="PANTHER" id="PTHR46704">
    <property type="entry name" value="CXC DOMAIN-CONTAINING PROTEIN-RELATED"/>
    <property type="match status" value="1"/>
</dbReference>
<feature type="compositionally biased region" description="Acidic residues" evidence="1">
    <location>
        <begin position="315"/>
        <end position="332"/>
    </location>
</feature>
<evidence type="ECO:0000313" key="2">
    <source>
        <dbReference type="EMBL" id="CAH3170861.1"/>
    </source>
</evidence>
<organism evidence="2 3">
    <name type="scientific">Porites lobata</name>
    <dbReference type="NCBI Taxonomy" id="104759"/>
    <lineage>
        <taxon>Eukaryota</taxon>
        <taxon>Metazoa</taxon>
        <taxon>Cnidaria</taxon>
        <taxon>Anthozoa</taxon>
        <taxon>Hexacorallia</taxon>
        <taxon>Scleractinia</taxon>
        <taxon>Fungiina</taxon>
        <taxon>Poritidae</taxon>
        <taxon>Porites</taxon>
    </lineage>
</organism>
<dbReference type="Proteomes" id="UP001159405">
    <property type="component" value="Unassembled WGS sequence"/>
</dbReference>
<keyword evidence="3" id="KW-1185">Reference proteome</keyword>
<feature type="region of interest" description="Disordered" evidence="1">
    <location>
        <begin position="315"/>
        <end position="345"/>
    </location>
</feature>
<feature type="non-terminal residue" evidence="2">
    <location>
        <position position="1"/>
    </location>
</feature>
<comment type="caution">
    <text evidence="2">The sequence shown here is derived from an EMBL/GenBank/DDBJ whole genome shotgun (WGS) entry which is preliminary data.</text>
</comment>
<evidence type="ECO:0000313" key="3">
    <source>
        <dbReference type="Proteomes" id="UP001159405"/>
    </source>
</evidence>
<evidence type="ECO:0008006" key="4">
    <source>
        <dbReference type="Google" id="ProtNLM"/>
    </source>
</evidence>
<name>A0ABN8QWD6_9CNID</name>
<evidence type="ECO:0000256" key="1">
    <source>
        <dbReference type="SAM" id="MobiDB-lite"/>
    </source>
</evidence>
<proteinExistence type="predicted"/>
<gene>
    <name evidence="2" type="ORF">PLOB_00011006</name>
</gene>
<sequence>QETKKDVLFNATQQGLRSLKVSSEERRKLGDTANTDVIDAILGAIEGNKAEDLRWHKSCYAKYSDKGKISRLRKSLDSWKDTLSPPETATSSALRSKAPSTDWELCIFCQHGSTSKKQTLCSVTTLKMSQQILKGAKCDHDLSLRVSGVNDLIAAEGKYHPNCYKTFQRSASRSVDIVKDDSGAVLLWLVDELKTSAEQGHILELKEVWLCYCSLASENNIDIPPSFRSRRTTFKEHIAPHVADFYDFVLLRNQAIAERQTVLSESRIPVFQPDERDDFLSLVHVALKIRSDILSQPSHQGLNVSREDALACSAEDYDDDEQDSTDSEEEEGNQSNLREKRNQENHVETRVLSIAQDLVYSVSGGRMWTPKHIGLGSTLHQATHSKKLVQMFHNAGHIISYRDIRRVDTALAKHTLSTMNTENGAVTPVNLAEGLNTILLAYIREGTAEPQFKEDVKEEWFKQPIQNCPQAVQAEATDTAFFFKRQNEEKKSGWTSFNEKHSDTDPEVSTVGYMPIVLAPAHDVNTLNTVVQRIMQVAESFNQKHVVLTVDQALFPLLMELKWTLPDYKDTLIPRLGGLHTSMNFLKVLGQHIQDSGLPTIWIESGILGPRTVERALAGKDYNKGTRVHKITLQAMWQLILPQVLAVIAEKDNELKQNLERSGQEWLNGTGKRGGGIVSITRTTAALCRWTLSYNLRAHIAALTREMYHIDDDDHITCNESNPSRNRRDNDDEKKVIELLHQANIFNVNQQADVPERLQNMVAKDLATTQIEESLLKASSLGQKKLDTFVKERLMVPKEDENGKKLRDPLPKNKALTFVSLYEAEKKEREKSAAIKADRTILQRIITAYDAGRRVDLPRILSHELVSVPLAIADTNGQLRSGNKSVLIELLSGGMEYTRVTPVTGRSTLVIDGQALVMALGRPTECNTFDDLADRFLKAVLVCGKDYDRIDVAFDRYRETSIKCATRKKRSRSHAPIRRVIEDGTVPLPRSWSTFLALDENKADLARFLSEKLLAGAPVNKIIIVSGGFQDEDTVKCSRPTIDVRALRGFHEEADTRIILHCIHSDAEFLVVACQDTDVFCLLIAHIDKMRCKQLWMKAGTSKKPKYLPFHTIRERLKNSVSKIETILPFHAITGCDTVSFFAGHSKKTAWKAFAHHQKLLESLGDGNLDDTTVKSVEKFICRVYNAANAEGCNEARAALFSRCRSPEALPPTSDAARWHIARAHFQAMVWRQAHETNPTLPLPETMGWTKSDDGKLVPKLMTLAPVPESCTEMITCGCKSGCSTNRCSCRNVRLPCTGACKCRSTGGLNCTNDVDEHVIANQGQ</sequence>
<reference evidence="2 3" key="1">
    <citation type="submission" date="2022-05" db="EMBL/GenBank/DDBJ databases">
        <authorList>
            <consortium name="Genoscope - CEA"/>
            <person name="William W."/>
        </authorList>
    </citation>
    <scope>NUCLEOTIDE SEQUENCE [LARGE SCALE GENOMIC DNA]</scope>
</reference>